<accession>A0A7D5YFF6</accession>
<keyword evidence="1" id="KW-0614">Plasmid</keyword>
<evidence type="ECO:0000313" key="1">
    <source>
        <dbReference type="EMBL" id="QLI60349.1"/>
    </source>
</evidence>
<gene>
    <name evidence="2" type="ORF">C1C91_22235</name>
    <name evidence="1" type="ORF">C1C91_23185</name>
</gene>
<dbReference type="AlphaFoldDB" id="A0A7D5YFF6"/>
<dbReference type="EMBL" id="CP039627">
    <property type="protein sequence ID" value="QLI60349.1"/>
    <property type="molecule type" value="Genomic_DNA"/>
</dbReference>
<proteinExistence type="predicted"/>
<reference evidence="1 3" key="1">
    <citation type="submission" date="2019-04" db="EMBL/GenBank/DDBJ databases">
        <title>Novel transposon Tn6433 variants accelerate the dissemination of tet(E) in Aeromonas under oxytetracycline stresses.</title>
        <authorList>
            <person name="Shi Y."/>
            <person name="Tian Z."/>
            <person name="Zhang Y."/>
            <person name="Zhang H."/>
            <person name="Yang M."/>
        </authorList>
    </citation>
    <scope>NUCLEOTIDE SEQUENCE [LARGE SCALE GENOMIC DNA]</scope>
    <source>
        <strain evidence="1 3">T25-39</strain>
        <plasmid evidence="1">pAeca1-b</plasmid>
        <plasmid evidence="3">paeca1-b</plasmid>
    </source>
</reference>
<dbReference type="Proteomes" id="UP000266778">
    <property type="component" value="Plasmid pAeca1-b"/>
</dbReference>
<geneLocation type="plasmid" evidence="3">
    <name>paeca1-b</name>
</geneLocation>
<geneLocation type="plasmid" evidence="1">
    <name>pAeca1-b</name>
</geneLocation>
<protein>
    <submittedName>
        <fullName evidence="1">Uncharacterized protein</fullName>
    </submittedName>
</protein>
<sequence length="50" mass="5648">MKNMMIRVVRWALTLIAEQIAWGLKVAIRGAIILAVVRAYPDLAWVIPLC</sequence>
<organism evidence="1 3">
    <name type="scientific">Aeromonas caviae</name>
    <name type="common">Aeromonas punctata</name>
    <dbReference type="NCBI Taxonomy" id="648"/>
    <lineage>
        <taxon>Bacteria</taxon>
        <taxon>Pseudomonadati</taxon>
        <taxon>Pseudomonadota</taxon>
        <taxon>Gammaproteobacteria</taxon>
        <taxon>Aeromonadales</taxon>
        <taxon>Aeromonadaceae</taxon>
        <taxon>Aeromonas</taxon>
    </lineage>
</organism>
<name>A0A7D5YFF6_AERCA</name>
<dbReference type="EMBL" id="CP039627">
    <property type="protein sequence ID" value="QLI60364.1"/>
    <property type="molecule type" value="Genomic_DNA"/>
</dbReference>
<evidence type="ECO:0000313" key="3">
    <source>
        <dbReference type="Proteomes" id="UP000266778"/>
    </source>
</evidence>
<evidence type="ECO:0000313" key="2">
    <source>
        <dbReference type="EMBL" id="QLI60364.1"/>
    </source>
</evidence>